<reference evidence="1 2" key="1">
    <citation type="journal article" date="2018" name="Front. Plant Sci.">
        <title>Red Clover (Trifolium pratense) and Zigzag Clover (T. medium) - A Picture of Genomic Similarities and Differences.</title>
        <authorList>
            <person name="Dluhosova J."/>
            <person name="Istvanek J."/>
            <person name="Nedelnik J."/>
            <person name="Repkova J."/>
        </authorList>
    </citation>
    <scope>NUCLEOTIDE SEQUENCE [LARGE SCALE GENOMIC DNA]</scope>
    <source>
        <strain evidence="2">cv. 10/8</strain>
        <tissue evidence="1">Leaf</tissue>
    </source>
</reference>
<evidence type="ECO:0000313" key="1">
    <source>
        <dbReference type="EMBL" id="MCH84758.1"/>
    </source>
</evidence>
<protein>
    <submittedName>
        <fullName evidence="1">Uncharacterized protein</fullName>
    </submittedName>
</protein>
<accession>A0A392MDB4</accession>
<comment type="caution">
    <text evidence="1">The sequence shown here is derived from an EMBL/GenBank/DDBJ whole genome shotgun (WGS) entry which is preliminary data.</text>
</comment>
<name>A0A392MDB4_9FABA</name>
<organism evidence="1 2">
    <name type="scientific">Trifolium medium</name>
    <dbReference type="NCBI Taxonomy" id="97028"/>
    <lineage>
        <taxon>Eukaryota</taxon>
        <taxon>Viridiplantae</taxon>
        <taxon>Streptophyta</taxon>
        <taxon>Embryophyta</taxon>
        <taxon>Tracheophyta</taxon>
        <taxon>Spermatophyta</taxon>
        <taxon>Magnoliopsida</taxon>
        <taxon>eudicotyledons</taxon>
        <taxon>Gunneridae</taxon>
        <taxon>Pentapetalae</taxon>
        <taxon>rosids</taxon>
        <taxon>fabids</taxon>
        <taxon>Fabales</taxon>
        <taxon>Fabaceae</taxon>
        <taxon>Papilionoideae</taxon>
        <taxon>50 kb inversion clade</taxon>
        <taxon>NPAAA clade</taxon>
        <taxon>Hologalegina</taxon>
        <taxon>IRL clade</taxon>
        <taxon>Trifolieae</taxon>
        <taxon>Trifolium</taxon>
    </lineage>
</organism>
<dbReference type="AlphaFoldDB" id="A0A392MDB4"/>
<keyword evidence="2" id="KW-1185">Reference proteome</keyword>
<sequence length="74" mass="9004">MAADYTPSKVEDSSKLRFRRRFKGMKRNQRVFEDELDRLDEIQDDYEEAYYTLYEYANEDMTILRQIQTFSSVS</sequence>
<proteinExistence type="predicted"/>
<dbReference type="Proteomes" id="UP000265520">
    <property type="component" value="Unassembled WGS sequence"/>
</dbReference>
<gene>
    <name evidence="1" type="ORF">A2U01_0005594</name>
</gene>
<dbReference type="EMBL" id="LXQA010007328">
    <property type="protein sequence ID" value="MCH84758.1"/>
    <property type="molecule type" value="Genomic_DNA"/>
</dbReference>
<evidence type="ECO:0000313" key="2">
    <source>
        <dbReference type="Proteomes" id="UP000265520"/>
    </source>
</evidence>